<feature type="binding site" evidence="1">
    <location>
        <position position="342"/>
    </location>
    <ligand>
        <name>Zn(2+)</name>
        <dbReference type="ChEBI" id="CHEBI:29105"/>
        <note>catalytic</note>
    </ligand>
</feature>
<dbReference type="InterPro" id="IPR036436">
    <property type="entry name" value="Disintegrin_dom_sf"/>
</dbReference>
<dbReference type="Pfam" id="PF00200">
    <property type="entry name" value="Disintegrin"/>
    <property type="match status" value="1"/>
</dbReference>
<dbReference type="InterPro" id="IPR051489">
    <property type="entry name" value="ADAM_Metalloproteinase"/>
</dbReference>
<accession>A0A6P6YFG0</accession>
<dbReference type="PANTHER" id="PTHR45702:SF2">
    <property type="entry name" value="KUZBANIAN, ISOFORM A"/>
    <property type="match status" value="1"/>
</dbReference>
<keyword evidence="6" id="KW-1185">Reference proteome</keyword>
<dbReference type="Gene3D" id="3.40.390.10">
    <property type="entry name" value="Collagenase (Catalytic Domain)"/>
    <property type="match status" value="1"/>
</dbReference>
<protein>
    <submittedName>
        <fullName evidence="7">ADAM 17-like protease isoform X2</fullName>
    </submittedName>
</protein>
<keyword evidence="2" id="KW-0812">Transmembrane</keyword>
<dbReference type="Pfam" id="PF13574">
    <property type="entry name" value="Reprolysin_2"/>
    <property type="match status" value="1"/>
</dbReference>
<dbReference type="GO" id="GO:0006509">
    <property type="term" value="P:membrane protein ectodomain proteolysis"/>
    <property type="evidence" value="ECO:0007669"/>
    <property type="project" value="TreeGrafter"/>
</dbReference>
<proteinExistence type="predicted"/>
<dbReference type="GO" id="GO:0046872">
    <property type="term" value="F:metal ion binding"/>
    <property type="evidence" value="ECO:0007669"/>
    <property type="project" value="UniProtKB-KW"/>
</dbReference>
<evidence type="ECO:0000256" key="2">
    <source>
        <dbReference type="SAM" id="Phobius"/>
    </source>
</evidence>
<dbReference type="InterPro" id="IPR001590">
    <property type="entry name" value="Peptidase_M12B"/>
</dbReference>
<organism evidence="6 7">
    <name type="scientific">Dermatophagoides pteronyssinus</name>
    <name type="common">European house dust mite</name>
    <dbReference type="NCBI Taxonomy" id="6956"/>
    <lineage>
        <taxon>Eukaryota</taxon>
        <taxon>Metazoa</taxon>
        <taxon>Ecdysozoa</taxon>
        <taxon>Arthropoda</taxon>
        <taxon>Chelicerata</taxon>
        <taxon>Arachnida</taxon>
        <taxon>Acari</taxon>
        <taxon>Acariformes</taxon>
        <taxon>Sarcoptiformes</taxon>
        <taxon>Astigmata</taxon>
        <taxon>Psoroptidia</taxon>
        <taxon>Analgoidea</taxon>
        <taxon>Pyroglyphidae</taxon>
        <taxon>Dermatophagoidinae</taxon>
        <taxon>Dermatophagoides</taxon>
    </lineage>
</organism>
<evidence type="ECO:0000313" key="6">
    <source>
        <dbReference type="Proteomes" id="UP000515146"/>
    </source>
</evidence>
<dbReference type="OrthoDB" id="6437438at2759"/>
<dbReference type="Gene3D" id="4.10.70.10">
    <property type="entry name" value="Disintegrin domain"/>
    <property type="match status" value="1"/>
</dbReference>
<name>A0A6P6YFG0_DERPT</name>
<dbReference type="PANTHER" id="PTHR45702">
    <property type="entry name" value="ADAM10/ADAM17 METALLOPEPTIDASE FAMILY MEMBER"/>
    <property type="match status" value="1"/>
</dbReference>
<sequence length="660" mass="76566">MPSYLPIPNNILIIMIILYWSHQMNCSTTNNSSSNVQQQQHQSFIKLINSSSKQDQFELLLICIDNDYYNNSIIQLNLIDIDMEPLNVFTIKSDGHIEPIDNLLTMKYFTGTIMNTKWNHTIKIYSYGIINVVNGEISLLISTDSDEFYLTPSISFDKNLNTHFINENHIPHSFIVPNIYSKWNSHRHRRHSSTRYCGIKLKIDYDLFQRFNENLILTVQHSQFVIRFVNKIFFQTKWSENGYENATENHLDRFGILPCVIIIEVEEQLMNPLKPQYNWTEYIEQISDQNYCLSHVFSNVNITDLNGLTFIRRIFEKINGGLSSFAHCKNPWEIYCILSVVHEFGHNFGSPHDPETNDCMPEENGSFIMSYPFNYKKGPNNFKFSPCSNRAIYHNLESKFDDFIEMIKSSCRNRNKCGDRIVEEGEECDEGKDGGNCCDKKCRLKPNAKCSQSQTNALCCNEKCEFRMKGEHCLPNDLNFCLNHSECDGKSYLCPDRKPLPDYTLCGDEHLDGVCHNGHCQMCSRYIEGCHFCCLEKFKKTCKPNRILPVDSKCEIKNMPGRCDYQGICQNLNSIIDTFKPSTIGPSPHPIDKFNFILSIRDIILLTIFITVFILIALVILANYLAERNLFDEYDGEFRQTLINYRRRGSPDTLVRMAIK</sequence>
<feature type="binding site" evidence="1">
    <location>
        <position position="352"/>
    </location>
    <ligand>
        <name>Zn(2+)</name>
        <dbReference type="ChEBI" id="CHEBI:29105"/>
        <note>catalytic</note>
    </ligand>
</feature>
<dbReference type="GO" id="GO:0004222">
    <property type="term" value="F:metalloendopeptidase activity"/>
    <property type="evidence" value="ECO:0007669"/>
    <property type="project" value="InterPro"/>
</dbReference>
<keyword evidence="2" id="KW-0472">Membrane</keyword>
<feature type="domain" description="Disintegrin" evidence="4">
    <location>
        <begin position="414"/>
        <end position="502"/>
    </location>
</feature>
<dbReference type="Proteomes" id="UP000515146">
    <property type="component" value="Unplaced"/>
</dbReference>
<feature type="domain" description="Peptidase M12B" evidence="5">
    <location>
        <begin position="195"/>
        <end position="398"/>
    </location>
</feature>
<dbReference type="SMART" id="SM00050">
    <property type="entry name" value="DISIN"/>
    <property type="match status" value="1"/>
</dbReference>
<reference evidence="7" key="1">
    <citation type="submission" date="2025-08" db="UniProtKB">
        <authorList>
            <consortium name="RefSeq"/>
        </authorList>
    </citation>
    <scope>IDENTIFICATION</scope>
    <source>
        <strain evidence="7">Airmid</strain>
    </source>
</reference>
<dbReference type="PROSITE" id="PS50214">
    <property type="entry name" value="DISINTEGRIN_2"/>
    <property type="match status" value="1"/>
</dbReference>
<comment type="caution">
    <text evidence="1">Lacks conserved residue(s) required for the propagation of feature annotation.</text>
</comment>
<evidence type="ECO:0000259" key="4">
    <source>
        <dbReference type="PROSITE" id="PS50214"/>
    </source>
</evidence>
<keyword evidence="3" id="KW-0732">Signal</keyword>
<evidence type="ECO:0000259" key="5">
    <source>
        <dbReference type="PROSITE" id="PS50215"/>
    </source>
</evidence>
<feature type="signal peptide" evidence="3">
    <location>
        <begin position="1"/>
        <end position="26"/>
    </location>
</feature>
<dbReference type="InterPro" id="IPR001762">
    <property type="entry name" value="Disintegrin_dom"/>
</dbReference>
<gene>
    <name evidence="7" type="primary">LOC113797357</name>
</gene>
<feature type="chain" id="PRO_5028387223" evidence="3">
    <location>
        <begin position="27"/>
        <end position="660"/>
    </location>
</feature>
<evidence type="ECO:0000256" key="3">
    <source>
        <dbReference type="SAM" id="SignalP"/>
    </source>
</evidence>
<dbReference type="AlphaFoldDB" id="A0A6P6YFG0"/>
<feature type="active site" evidence="1">
    <location>
        <position position="343"/>
    </location>
</feature>
<feature type="transmembrane region" description="Helical" evidence="2">
    <location>
        <begin position="603"/>
        <end position="626"/>
    </location>
</feature>
<evidence type="ECO:0000256" key="1">
    <source>
        <dbReference type="PROSITE-ProRule" id="PRU00276"/>
    </source>
</evidence>
<keyword evidence="1" id="KW-0862">Zinc</keyword>
<keyword evidence="2" id="KW-1133">Transmembrane helix</keyword>
<evidence type="ECO:0000313" key="7">
    <source>
        <dbReference type="RefSeq" id="XP_027203519.1"/>
    </source>
</evidence>
<dbReference type="PROSITE" id="PS50215">
    <property type="entry name" value="ADAM_MEPRO"/>
    <property type="match status" value="1"/>
</dbReference>
<keyword evidence="1" id="KW-0479">Metal-binding</keyword>
<feature type="binding site" evidence="1">
    <location>
        <position position="346"/>
    </location>
    <ligand>
        <name>Zn(2+)</name>
        <dbReference type="ChEBI" id="CHEBI:29105"/>
        <note>catalytic</note>
    </ligand>
</feature>
<dbReference type="InterPro" id="IPR024079">
    <property type="entry name" value="MetalloPept_cat_dom_sf"/>
</dbReference>
<dbReference type="GO" id="GO:0005886">
    <property type="term" value="C:plasma membrane"/>
    <property type="evidence" value="ECO:0007669"/>
    <property type="project" value="TreeGrafter"/>
</dbReference>
<dbReference type="SUPFAM" id="SSF55486">
    <property type="entry name" value="Metalloproteases ('zincins'), catalytic domain"/>
    <property type="match status" value="1"/>
</dbReference>
<dbReference type="RefSeq" id="XP_027203519.1">
    <property type="nucleotide sequence ID" value="XM_027347718.1"/>
</dbReference>
<dbReference type="SUPFAM" id="SSF57552">
    <property type="entry name" value="Blood coagulation inhibitor (disintegrin)"/>
    <property type="match status" value="1"/>
</dbReference>